<reference evidence="1" key="1">
    <citation type="submission" date="2021-10" db="EMBL/GenBank/DDBJ databases">
        <title>The complete genome sequence of Leeia sp. TBRC 13508.</title>
        <authorList>
            <person name="Charoenyingcharoen P."/>
            <person name="Yukphan P."/>
        </authorList>
    </citation>
    <scope>NUCLEOTIDE SEQUENCE</scope>
    <source>
        <strain evidence="1">TBRC 13508</strain>
    </source>
</reference>
<dbReference type="Gene3D" id="3.10.129.10">
    <property type="entry name" value="Hotdog Thioesterase"/>
    <property type="match status" value="1"/>
</dbReference>
<dbReference type="InterPro" id="IPR029069">
    <property type="entry name" value="HotDog_dom_sf"/>
</dbReference>
<dbReference type="Proteomes" id="UP001165395">
    <property type="component" value="Unassembled WGS sequence"/>
</dbReference>
<dbReference type="RefSeq" id="WP_227179103.1">
    <property type="nucleotide sequence ID" value="NZ_JAJBZT010000002.1"/>
</dbReference>
<dbReference type="InterPro" id="IPR016776">
    <property type="entry name" value="ApeP-like_dehydratase"/>
</dbReference>
<dbReference type="EMBL" id="JAJBZT010000002">
    <property type="protein sequence ID" value="MCB6182903.1"/>
    <property type="molecule type" value="Genomic_DNA"/>
</dbReference>
<dbReference type="SUPFAM" id="SSF54637">
    <property type="entry name" value="Thioesterase/thiol ester dehydrase-isomerase"/>
    <property type="match status" value="1"/>
</dbReference>
<sequence length="151" mass="16269">MSLPTQLSHEEIQQRIPHKGTMCLLDKVEAWSADEIVCSATSHLTSDHPLTAEGRLGVSAIIEYAAQAMAVHGGLLAAGASAPAAGYLTSIRQVKWYCDRLDTLGVSMQIRATRLSGDQSMVMYEFTAHANEVLLAEGRLSAVLDIRSLAM</sequence>
<accession>A0ABS8D3Y6</accession>
<gene>
    <name evidence="1" type="ORF">LIN78_04990</name>
</gene>
<evidence type="ECO:0000313" key="1">
    <source>
        <dbReference type="EMBL" id="MCB6182903.1"/>
    </source>
</evidence>
<comment type="caution">
    <text evidence="1">The sequence shown here is derived from an EMBL/GenBank/DDBJ whole genome shotgun (WGS) entry which is preliminary data.</text>
</comment>
<keyword evidence="2" id="KW-1185">Reference proteome</keyword>
<proteinExistence type="predicted"/>
<organism evidence="1 2">
    <name type="scientific">Leeia speluncae</name>
    <dbReference type="NCBI Taxonomy" id="2884804"/>
    <lineage>
        <taxon>Bacteria</taxon>
        <taxon>Pseudomonadati</taxon>
        <taxon>Pseudomonadota</taxon>
        <taxon>Betaproteobacteria</taxon>
        <taxon>Neisseriales</taxon>
        <taxon>Leeiaceae</taxon>
        <taxon>Leeia</taxon>
    </lineage>
</organism>
<dbReference type="Pfam" id="PF22817">
    <property type="entry name" value="ApeP-like"/>
    <property type="match status" value="1"/>
</dbReference>
<protein>
    <submittedName>
        <fullName evidence="1">3-hydroxylacyl-ACP dehydratase</fullName>
    </submittedName>
</protein>
<name>A0ABS8D3Y6_9NEIS</name>
<evidence type="ECO:0000313" key="2">
    <source>
        <dbReference type="Proteomes" id="UP001165395"/>
    </source>
</evidence>